<dbReference type="InterPro" id="IPR013094">
    <property type="entry name" value="AB_hydrolase_3"/>
</dbReference>
<comment type="similarity">
    <text evidence="1">Belongs to the 'GDXG' lipolytic enzyme family.</text>
</comment>
<comment type="caution">
    <text evidence="4">The sequence shown here is derived from an EMBL/GenBank/DDBJ whole genome shotgun (WGS) entry which is preliminary data.</text>
</comment>
<dbReference type="SUPFAM" id="SSF53474">
    <property type="entry name" value="alpha/beta-Hydrolases"/>
    <property type="match status" value="1"/>
</dbReference>
<sequence>MVSPDEIAVVGGPVVAELPRRASRRLRVAHRLSSATLRRFFDFAVRVDERGFLTPGQSMFVARRLETVVAPLRPARGTRLRKVVFEKFRAEWVWGDASGFPGDGDDPAAILYFHGGGLVSCGLNTHRRMVARIARVAGVPLLQVDYRQIPQAHVTETVDDCVTAYRYLLDLGIPPERITVMGDSAGGGLTFAMALAAKTLSLPMPAGIVAISPWADYDSTIKRGHPNDALDALLGADAYALPVKWGVMRDGHLDPMWSPVNHDFSGLPPVLIQVGSTEVLLADAELLAARCAAAAVPVKVQVWDSAFHVFQVAADVLPDARQAVGDIGAFVRAVLDDAGVSRELRVEKALA</sequence>
<evidence type="ECO:0000256" key="1">
    <source>
        <dbReference type="ARBA" id="ARBA00010515"/>
    </source>
</evidence>
<keyword evidence="2 4" id="KW-0378">Hydrolase</keyword>
<dbReference type="PANTHER" id="PTHR48081">
    <property type="entry name" value="AB HYDROLASE SUPERFAMILY PROTEIN C4A8.06C"/>
    <property type="match status" value="1"/>
</dbReference>
<evidence type="ECO:0000256" key="2">
    <source>
        <dbReference type="ARBA" id="ARBA00022801"/>
    </source>
</evidence>
<dbReference type="GO" id="GO:0004806">
    <property type="term" value="F:triacylglycerol lipase activity"/>
    <property type="evidence" value="ECO:0007669"/>
    <property type="project" value="TreeGrafter"/>
</dbReference>
<proteinExistence type="inferred from homology"/>
<dbReference type="Gene3D" id="3.40.50.1820">
    <property type="entry name" value="alpha/beta hydrolase"/>
    <property type="match status" value="1"/>
</dbReference>
<reference evidence="4 5" key="1">
    <citation type="submission" date="2019-05" db="EMBL/GenBank/DDBJ databases">
        <title>Genomes sequences of two Nocardia cyriacigeorgica environmental isolates, type strains Nocardia asteroides ATCC 19247 and Nocardia cyriacigeorgica DSM 44484.</title>
        <authorList>
            <person name="Vautrin F."/>
            <person name="Bergeron E."/>
            <person name="Dubost A."/>
            <person name="Abrouk D."/>
            <person name="Rodriguez Nava V."/>
            <person name="Pujic P."/>
        </authorList>
    </citation>
    <scope>NUCLEOTIDE SEQUENCE [LARGE SCALE GENOMIC DNA]</scope>
    <source>
        <strain evidence="4 5">EML 446</strain>
    </source>
</reference>
<dbReference type="PANTHER" id="PTHR48081:SF30">
    <property type="entry name" value="ACETYL-HYDROLASE LIPR-RELATED"/>
    <property type="match status" value="1"/>
</dbReference>
<dbReference type="EMBL" id="VBUT01000002">
    <property type="protein sequence ID" value="TLF80777.1"/>
    <property type="molecule type" value="Genomic_DNA"/>
</dbReference>
<accession>A0A5R8NWT6</accession>
<dbReference type="InterPro" id="IPR029058">
    <property type="entry name" value="AB_hydrolase_fold"/>
</dbReference>
<dbReference type="RefSeq" id="WP_138446428.1">
    <property type="nucleotide sequence ID" value="NZ_VBUT01000002.1"/>
</dbReference>
<dbReference type="InterPro" id="IPR050300">
    <property type="entry name" value="GDXG_lipolytic_enzyme"/>
</dbReference>
<gene>
    <name evidence="4" type="ORF">FEK34_03490</name>
</gene>
<evidence type="ECO:0000313" key="5">
    <source>
        <dbReference type="Proteomes" id="UP000306378"/>
    </source>
</evidence>
<dbReference type="Pfam" id="PF07859">
    <property type="entry name" value="Abhydrolase_3"/>
    <property type="match status" value="1"/>
</dbReference>
<evidence type="ECO:0000313" key="4">
    <source>
        <dbReference type="EMBL" id="TLF80777.1"/>
    </source>
</evidence>
<dbReference type="Proteomes" id="UP000306378">
    <property type="component" value="Unassembled WGS sequence"/>
</dbReference>
<name>A0A5R8NWT6_9NOCA</name>
<feature type="domain" description="Alpha/beta hydrolase fold-3" evidence="3">
    <location>
        <begin position="110"/>
        <end position="311"/>
    </location>
</feature>
<organism evidence="4 5">
    <name type="scientific">Nocardia cyriacigeorgica</name>
    <dbReference type="NCBI Taxonomy" id="135487"/>
    <lineage>
        <taxon>Bacteria</taxon>
        <taxon>Bacillati</taxon>
        <taxon>Actinomycetota</taxon>
        <taxon>Actinomycetes</taxon>
        <taxon>Mycobacteriales</taxon>
        <taxon>Nocardiaceae</taxon>
        <taxon>Nocardia</taxon>
    </lineage>
</organism>
<dbReference type="AlphaFoldDB" id="A0A5R8NWT6"/>
<evidence type="ECO:0000259" key="3">
    <source>
        <dbReference type="Pfam" id="PF07859"/>
    </source>
</evidence>
<protein>
    <submittedName>
        <fullName evidence="4">Alpha/beta hydrolase</fullName>
    </submittedName>
</protein>